<dbReference type="Pfam" id="PF20552">
    <property type="entry name" value="HTH_62"/>
    <property type="match status" value="1"/>
</dbReference>
<reference evidence="2 3" key="1">
    <citation type="journal article" date="2017" name="Antonie Van Leeuwenhoek">
        <title>Rhizobium rhizosphaerae sp. nov., a novel species isolated from rice rhizosphere.</title>
        <authorList>
            <person name="Zhao J.J."/>
            <person name="Zhang J."/>
            <person name="Zhang R.J."/>
            <person name="Zhang C.W."/>
            <person name="Yin H.Q."/>
            <person name="Zhang X.X."/>
        </authorList>
    </citation>
    <scope>NUCLEOTIDE SEQUENCE [LARGE SCALE GENOMIC DNA]</scope>
    <source>
        <strain evidence="2 3">BSs20135</strain>
    </source>
</reference>
<accession>K6Z6J4</accession>
<dbReference type="OrthoDB" id="6909982at2"/>
<evidence type="ECO:0000313" key="3">
    <source>
        <dbReference type="Proteomes" id="UP000006327"/>
    </source>
</evidence>
<dbReference type="EMBL" id="BAEO01000027">
    <property type="protein sequence ID" value="GAC19070.1"/>
    <property type="molecule type" value="Genomic_DNA"/>
</dbReference>
<evidence type="ECO:0000313" key="2">
    <source>
        <dbReference type="EMBL" id="GAC19070.1"/>
    </source>
</evidence>
<organism evidence="2 3">
    <name type="scientific">Paraglaciecola arctica BSs20135</name>
    <dbReference type="NCBI Taxonomy" id="493475"/>
    <lineage>
        <taxon>Bacteria</taxon>
        <taxon>Pseudomonadati</taxon>
        <taxon>Pseudomonadota</taxon>
        <taxon>Gammaproteobacteria</taxon>
        <taxon>Alteromonadales</taxon>
        <taxon>Alteromonadaceae</taxon>
        <taxon>Paraglaciecola</taxon>
    </lineage>
</organism>
<sequence length="99" mass="11342">MKDYNENLVPWQQINIVTEGGKGSIETYDNIEHMIWQTRSSSPTKYENNLGDALEIVLAETHELPEIVLKLNDLGIFSRDGSPFTEESFKQELSRLAEQ</sequence>
<dbReference type="Proteomes" id="UP000006327">
    <property type="component" value="Unassembled WGS sequence"/>
</dbReference>
<evidence type="ECO:0000259" key="1">
    <source>
        <dbReference type="Pfam" id="PF20552"/>
    </source>
</evidence>
<dbReference type="InterPro" id="IPR046789">
    <property type="entry name" value="HTH_62"/>
</dbReference>
<dbReference type="AlphaFoldDB" id="K6Z6J4"/>
<comment type="caution">
    <text evidence="2">The sequence shown here is derived from an EMBL/GenBank/DDBJ whole genome shotgun (WGS) entry which is preliminary data.</text>
</comment>
<feature type="domain" description="Recombinase-like" evidence="1">
    <location>
        <begin position="27"/>
        <end position="98"/>
    </location>
</feature>
<dbReference type="RefSeq" id="WP_007619482.1">
    <property type="nucleotide sequence ID" value="NZ_BAEO01000027.1"/>
</dbReference>
<keyword evidence="3" id="KW-1185">Reference proteome</keyword>
<protein>
    <recommendedName>
        <fullName evidence="1">Recombinase-like domain-containing protein</fullName>
    </recommendedName>
</protein>
<name>K6Z6J4_9ALTE</name>
<dbReference type="eggNOG" id="ENOG50337QI">
    <property type="taxonomic scope" value="Bacteria"/>
</dbReference>
<gene>
    <name evidence="2" type="ORF">GARC_2103</name>
</gene>
<dbReference type="STRING" id="493475.GARC_2103"/>
<proteinExistence type="predicted"/>